<dbReference type="OrthoDB" id="9815954at2"/>
<evidence type="ECO:0000256" key="11">
    <source>
        <dbReference type="SAM" id="SignalP"/>
    </source>
</evidence>
<evidence type="ECO:0000256" key="10">
    <source>
        <dbReference type="SAM" id="MobiDB-lite"/>
    </source>
</evidence>
<dbReference type="Gene3D" id="2.40.170.20">
    <property type="entry name" value="TonB-dependent receptor, beta-barrel domain"/>
    <property type="match status" value="1"/>
</dbReference>
<evidence type="ECO:0000256" key="6">
    <source>
        <dbReference type="ARBA" id="ARBA00023136"/>
    </source>
</evidence>
<dbReference type="Gene3D" id="2.60.40.1120">
    <property type="entry name" value="Carboxypeptidase-like, regulatory domain"/>
    <property type="match status" value="1"/>
</dbReference>
<accession>A0A1H6M6D5</accession>
<sequence length="783" mass="86272">MRRTPALRRYSLLAVFVSLAFNVAAQESSQRYNGVVTDPQGQPLKNARVHIHGRQQYVYADEQGRFSIQAPANAELHISAAGYGDSFITVTPAQPQLNINLSPGGVERIVVAASGIHKYNLEMATPVSVLTGEELSRRTEPTIGETLKYEPGVHANYYGPVASSPVIRGLDGPRVRILNNGLDTADVSRVGPDHAISADAITAQQIEVLRGPATLLYGSGAIGGVVNVVDNRIPRQLRSSSETKLETRYVDVSDEKTVALNHEGSNDNIAWHFDGFNRDGSDYDVPRFTNDEGDSSKTLENSWIQSKAVNGGVSYIGDRGLFGISIGRLESDYGIPGHHHHADEHEEEHEDEHLHDEESVFAKLKQNRVSVAGEWYTPFSGIETLSLNTAYTDYQHQEIEAGSIGTTFKNKALESRITLEHEAIGGWHGLVGYHLQHSDYRAFGEEAFTPDSKTLTHALFVLEEKQYGNLSAQLGGRIERTKHDAGDLELGHDGALVSGISNRFAAVSASAGVVWEFVPGFSWALAVSRSERAPSAAELYSNGAHIATSSYELGLMYQLHDGELELSQRKAKKETANNVDITFRSFKGDLSFTYNFFYNKVHNYLYLADTGLTMEDLEAGHDDETGEEEHHHDNFGLYQYQQQDATLYGAEFEARYKLDHAQSLNVFFDAVRAKLDGGDYLPRIPPYKTGLGYQYTGVSWSADLGVTRYAKQDKVAANETVTKAYTLLDASVNYDFSLSQLDMTVFLRGTNLTNELGFVHSSFIKADAPLPGRAVTLGLRATF</sequence>
<keyword evidence="15" id="KW-1185">Reference proteome</keyword>
<gene>
    <name evidence="14" type="ORF">SAMN05660691_02470</name>
</gene>
<dbReference type="GO" id="GO:0015344">
    <property type="term" value="F:siderophore uptake transmembrane transporter activity"/>
    <property type="evidence" value="ECO:0007669"/>
    <property type="project" value="TreeGrafter"/>
</dbReference>
<dbReference type="SUPFAM" id="SSF56935">
    <property type="entry name" value="Porins"/>
    <property type="match status" value="1"/>
</dbReference>
<keyword evidence="4 8" id="KW-0812">Transmembrane</keyword>
<feature type="domain" description="TonB-dependent receptor-like beta-barrel" evidence="12">
    <location>
        <begin position="370"/>
        <end position="752"/>
    </location>
</feature>
<evidence type="ECO:0000313" key="14">
    <source>
        <dbReference type="EMBL" id="SEH96815.1"/>
    </source>
</evidence>
<dbReference type="InterPro" id="IPR000531">
    <property type="entry name" value="Beta-barrel_TonB"/>
</dbReference>
<keyword evidence="7 8" id="KW-0998">Cell outer membrane</keyword>
<evidence type="ECO:0000256" key="5">
    <source>
        <dbReference type="ARBA" id="ARBA00023077"/>
    </source>
</evidence>
<evidence type="ECO:0000256" key="3">
    <source>
        <dbReference type="ARBA" id="ARBA00022452"/>
    </source>
</evidence>
<organism evidence="14 15">
    <name type="scientific">Rheinheimera pacifica</name>
    <dbReference type="NCBI Taxonomy" id="173990"/>
    <lineage>
        <taxon>Bacteria</taxon>
        <taxon>Pseudomonadati</taxon>
        <taxon>Pseudomonadota</taxon>
        <taxon>Gammaproteobacteria</taxon>
        <taxon>Chromatiales</taxon>
        <taxon>Chromatiaceae</taxon>
        <taxon>Rheinheimera</taxon>
    </lineage>
</organism>
<dbReference type="AlphaFoldDB" id="A0A1H6M6D5"/>
<dbReference type="Pfam" id="PF13620">
    <property type="entry name" value="CarboxypepD_reg"/>
    <property type="match status" value="1"/>
</dbReference>
<evidence type="ECO:0000256" key="7">
    <source>
        <dbReference type="ARBA" id="ARBA00023237"/>
    </source>
</evidence>
<dbReference type="RefSeq" id="WP_092793723.1">
    <property type="nucleotide sequence ID" value="NZ_FNXF01000009.1"/>
</dbReference>
<evidence type="ECO:0000256" key="4">
    <source>
        <dbReference type="ARBA" id="ARBA00022692"/>
    </source>
</evidence>
<dbReference type="Proteomes" id="UP000199371">
    <property type="component" value="Unassembled WGS sequence"/>
</dbReference>
<keyword evidence="11" id="KW-0732">Signal</keyword>
<keyword evidence="5 9" id="KW-0798">TonB box</keyword>
<dbReference type="InterPro" id="IPR037066">
    <property type="entry name" value="Plug_dom_sf"/>
</dbReference>
<feature type="region of interest" description="Disordered" evidence="10">
    <location>
        <begin position="335"/>
        <end position="354"/>
    </location>
</feature>
<evidence type="ECO:0000259" key="12">
    <source>
        <dbReference type="Pfam" id="PF00593"/>
    </source>
</evidence>
<evidence type="ECO:0000256" key="2">
    <source>
        <dbReference type="ARBA" id="ARBA00022448"/>
    </source>
</evidence>
<feature type="domain" description="TonB-dependent receptor plug" evidence="13">
    <location>
        <begin position="122"/>
        <end position="225"/>
    </location>
</feature>
<evidence type="ECO:0000256" key="1">
    <source>
        <dbReference type="ARBA" id="ARBA00004571"/>
    </source>
</evidence>
<dbReference type="InterPro" id="IPR039426">
    <property type="entry name" value="TonB-dep_rcpt-like"/>
</dbReference>
<keyword evidence="3 8" id="KW-1134">Transmembrane beta strand</keyword>
<keyword evidence="2 8" id="KW-0813">Transport</keyword>
<dbReference type="InterPro" id="IPR008969">
    <property type="entry name" value="CarboxyPept-like_regulatory"/>
</dbReference>
<evidence type="ECO:0000256" key="9">
    <source>
        <dbReference type="RuleBase" id="RU003357"/>
    </source>
</evidence>
<dbReference type="Pfam" id="PF00593">
    <property type="entry name" value="TonB_dep_Rec_b-barrel"/>
    <property type="match status" value="1"/>
</dbReference>
<dbReference type="SUPFAM" id="SSF49464">
    <property type="entry name" value="Carboxypeptidase regulatory domain-like"/>
    <property type="match status" value="1"/>
</dbReference>
<dbReference type="Gene3D" id="2.170.130.10">
    <property type="entry name" value="TonB-dependent receptor, plug domain"/>
    <property type="match status" value="1"/>
</dbReference>
<dbReference type="Pfam" id="PF07715">
    <property type="entry name" value="Plug"/>
    <property type="match status" value="1"/>
</dbReference>
<name>A0A1H6M6D5_9GAMM</name>
<comment type="similarity">
    <text evidence="8 9">Belongs to the TonB-dependent receptor family.</text>
</comment>
<dbReference type="InterPro" id="IPR036942">
    <property type="entry name" value="Beta-barrel_TonB_sf"/>
</dbReference>
<evidence type="ECO:0000259" key="13">
    <source>
        <dbReference type="Pfam" id="PF07715"/>
    </source>
</evidence>
<dbReference type="EMBL" id="FNXF01000009">
    <property type="protein sequence ID" value="SEH96815.1"/>
    <property type="molecule type" value="Genomic_DNA"/>
</dbReference>
<proteinExistence type="inferred from homology"/>
<keyword evidence="6 8" id="KW-0472">Membrane</keyword>
<evidence type="ECO:0000313" key="15">
    <source>
        <dbReference type="Proteomes" id="UP000199371"/>
    </source>
</evidence>
<feature type="chain" id="PRO_5011737293" evidence="11">
    <location>
        <begin position="26"/>
        <end position="783"/>
    </location>
</feature>
<dbReference type="GO" id="GO:0044718">
    <property type="term" value="P:siderophore transmembrane transport"/>
    <property type="evidence" value="ECO:0007669"/>
    <property type="project" value="TreeGrafter"/>
</dbReference>
<feature type="signal peptide" evidence="11">
    <location>
        <begin position="1"/>
        <end position="25"/>
    </location>
</feature>
<reference evidence="15" key="1">
    <citation type="submission" date="2016-10" db="EMBL/GenBank/DDBJ databases">
        <authorList>
            <person name="Varghese N."/>
            <person name="Submissions S."/>
        </authorList>
    </citation>
    <scope>NUCLEOTIDE SEQUENCE [LARGE SCALE GENOMIC DNA]</scope>
    <source>
        <strain evidence="15">DSM 17616</strain>
    </source>
</reference>
<protein>
    <submittedName>
        <fullName evidence="14">Iron complex outermembrane recepter protein</fullName>
    </submittedName>
</protein>
<dbReference type="GO" id="GO:0009279">
    <property type="term" value="C:cell outer membrane"/>
    <property type="evidence" value="ECO:0007669"/>
    <property type="project" value="UniProtKB-SubCell"/>
</dbReference>
<comment type="subcellular location">
    <subcellularLocation>
        <location evidence="1 8">Cell outer membrane</location>
        <topology evidence="1 8">Multi-pass membrane protein</topology>
    </subcellularLocation>
</comment>
<dbReference type="STRING" id="173990.SAMN05660691_02470"/>
<dbReference type="PANTHER" id="PTHR30069:SF40">
    <property type="entry name" value="TONB-DEPENDENT RECEPTOR NMB0964-RELATED"/>
    <property type="match status" value="1"/>
</dbReference>
<evidence type="ECO:0000256" key="8">
    <source>
        <dbReference type="PROSITE-ProRule" id="PRU01360"/>
    </source>
</evidence>
<dbReference type="InterPro" id="IPR012910">
    <property type="entry name" value="Plug_dom"/>
</dbReference>
<dbReference type="PANTHER" id="PTHR30069">
    <property type="entry name" value="TONB-DEPENDENT OUTER MEMBRANE RECEPTOR"/>
    <property type="match status" value="1"/>
</dbReference>
<dbReference type="PROSITE" id="PS52016">
    <property type="entry name" value="TONB_DEPENDENT_REC_3"/>
    <property type="match status" value="1"/>
</dbReference>